<dbReference type="GeneID" id="5658777"/>
<accession>A7IY51</accession>
<evidence type="ECO:0000313" key="1">
    <source>
        <dbReference type="EMBL" id="ABT15275.1"/>
    </source>
</evidence>
<dbReference type="Proteomes" id="UP000202419">
    <property type="component" value="Segment"/>
</dbReference>
<dbReference type="RefSeq" id="YP_001498072.1">
    <property type="nucleotide sequence ID" value="NC_009898.1"/>
</dbReference>
<name>A7IY51_PBCVN</name>
<reference evidence="1 2" key="1">
    <citation type="journal article" date="2007" name="Virology">
        <title>Sequence and annotation of the 369-kb NY-2A and the 345-kb AR158 viruses that infect Chlorella NC64A.</title>
        <authorList>
            <person name="Fitzgerald L.A."/>
            <person name="Graves M.V."/>
            <person name="Li X."/>
            <person name="Feldblyum T."/>
            <person name="Nierman W.C."/>
            <person name="Van Etten J.L."/>
        </authorList>
    </citation>
    <scope>NUCLEOTIDE SEQUENCE [LARGE SCALE GENOMIC DNA]</scope>
    <source>
        <strain evidence="1 2">NY-2A</strain>
    </source>
</reference>
<gene>
    <name evidence="1" type="primary">b876R</name>
    <name evidence="1" type="ORF">NY2A_b876R</name>
</gene>
<protein>
    <submittedName>
        <fullName evidence="1">Uncharacterized protein b876R</fullName>
    </submittedName>
</protein>
<keyword evidence="2" id="KW-1185">Reference proteome</keyword>
<evidence type="ECO:0000313" key="2">
    <source>
        <dbReference type="Proteomes" id="UP000202419"/>
    </source>
</evidence>
<organismHost>
    <name type="scientific">Chlorella</name>
    <dbReference type="NCBI Taxonomy" id="3071"/>
</organismHost>
<dbReference type="KEGG" id="vg:5658777"/>
<dbReference type="EMBL" id="DQ491002">
    <property type="protein sequence ID" value="ABT15275.1"/>
    <property type="molecule type" value="Genomic_DNA"/>
</dbReference>
<proteinExistence type="predicted"/>
<organism evidence="1 2">
    <name type="scientific">Paramecium bursaria Chlorella virus NY2A</name>
    <name type="common">PBCV-NY2A</name>
    <dbReference type="NCBI Taxonomy" id="46021"/>
    <lineage>
        <taxon>Viruses</taxon>
        <taxon>Varidnaviria</taxon>
        <taxon>Bamfordvirae</taxon>
        <taxon>Nucleocytoviricota</taxon>
        <taxon>Megaviricetes</taxon>
        <taxon>Algavirales</taxon>
        <taxon>Phycodnaviridae</taxon>
        <taxon>Chlorovirus</taxon>
        <taxon>Chlorovirus americanus</taxon>
    </lineage>
</organism>
<sequence>MRSLKIVSFPDLAAKCIGTHSVSSMTSRVAPAFTSVFAHAWPLNTALWRGVHPEISMTSRFAPASIRVLTHSSCPF</sequence>